<sequence>MLQQWDEIEPTPGTYLWNLTDDKGNILGIDNQLAEIQQEAGSKINVSKFISLKVRAGGAAGGKRMPSWAEEGVETIVNPDEPTDKIVRWDPQYVCRYWQLVKAAGDKYGNDTRINTVANQATSKTGEMTMSKSFLANNKELGYTDSDIARNMKWLYTNSIRTSILTIFDSANGSIMRSGNAITR</sequence>
<evidence type="ECO:0000313" key="2">
    <source>
        <dbReference type="Proteomes" id="UP000177152"/>
    </source>
</evidence>
<organism evidence="1 2">
    <name type="scientific">Candidatus Sungbacteria bacterium RIFCSPHIGHO2_01_FULL_47_32</name>
    <dbReference type="NCBI Taxonomy" id="1802264"/>
    <lineage>
        <taxon>Bacteria</taxon>
        <taxon>Candidatus Sungiibacteriota</taxon>
    </lineage>
</organism>
<accession>A0A1G2K9M4</accession>
<dbReference type="Proteomes" id="UP000177152">
    <property type="component" value="Unassembled WGS sequence"/>
</dbReference>
<name>A0A1G2K9M4_9BACT</name>
<proteinExistence type="predicted"/>
<dbReference type="AlphaFoldDB" id="A0A1G2K9M4"/>
<evidence type="ECO:0000313" key="1">
    <source>
        <dbReference type="EMBL" id="OGZ95923.1"/>
    </source>
</evidence>
<dbReference type="EMBL" id="MHQC01000002">
    <property type="protein sequence ID" value="OGZ95923.1"/>
    <property type="molecule type" value="Genomic_DNA"/>
</dbReference>
<reference evidence="1 2" key="1">
    <citation type="journal article" date="2016" name="Nat. Commun.">
        <title>Thousands of microbial genomes shed light on interconnected biogeochemical processes in an aquifer system.</title>
        <authorList>
            <person name="Anantharaman K."/>
            <person name="Brown C.T."/>
            <person name="Hug L.A."/>
            <person name="Sharon I."/>
            <person name="Castelle C.J."/>
            <person name="Probst A.J."/>
            <person name="Thomas B.C."/>
            <person name="Singh A."/>
            <person name="Wilkins M.J."/>
            <person name="Karaoz U."/>
            <person name="Brodie E.L."/>
            <person name="Williams K.H."/>
            <person name="Hubbard S.S."/>
            <person name="Banfield J.F."/>
        </authorList>
    </citation>
    <scope>NUCLEOTIDE SEQUENCE [LARGE SCALE GENOMIC DNA]</scope>
</reference>
<gene>
    <name evidence="1" type="ORF">A2633_02460</name>
</gene>
<protein>
    <submittedName>
        <fullName evidence="1">Uncharacterized protein</fullName>
    </submittedName>
</protein>
<comment type="caution">
    <text evidence="1">The sequence shown here is derived from an EMBL/GenBank/DDBJ whole genome shotgun (WGS) entry which is preliminary data.</text>
</comment>